<dbReference type="EMBL" id="FPCG01000010">
    <property type="protein sequence ID" value="SFV24351.1"/>
    <property type="molecule type" value="Genomic_DNA"/>
</dbReference>
<feature type="region of interest" description="Disordered" evidence="8">
    <location>
        <begin position="51"/>
        <end position="79"/>
    </location>
</feature>
<feature type="domain" description="Aldehyde dehydrogenase" evidence="9">
    <location>
        <begin position="61"/>
        <end position="488"/>
    </location>
</feature>
<dbReference type="InterPro" id="IPR016160">
    <property type="entry name" value="Ald_DH_CS_CYS"/>
</dbReference>
<evidence type="ECO:0000256" key="1">
    <source>
        <dbReference type="ARBA" id="ARBA00009986"/>
    </source>
</evidence>
<dbReference type="GO" id="GO:0005737">
    <property type="term" value="C:cytoplasm"/>
    <property type="evidence" value="ECO:0007669"/>
    <property type="project" value="TreeGrafter"/>
</dbReference>
<dbReference type="GO" id="GO:0004029">
    <property type="term" value="F:aldehyde dehydrogenase (NAD+) activity"/>
    <property type="evidence" value="ECO:0007669"/>
    <property type="project" value="TreeGrafter"/>
</dbReference>
<protein>
    <recommendedName>
        <fullName evidence="4">Aldehyde dehydrogenase</fullName>
    </recommendedName>
</protein>
<dbReference type="FunFam" id="3.40.309.10:FF:000003">
    <property type="entry name" value="Aldehyde dehydrogenase"/>
    <property type="match status" value="1"/>
</dbReference>
<dbReference type="InterPro" id="IPR029510">
    <property type="entry name" value="Ald_DH_CS_GLU"/>
</dbReference>
<dbReference type="Proteomes" id="UP000198881">
    <property type="component" value="Unassembled WGS sequence"/>
</dbReference>
<evidence type="ECO:0000259" key="9">
    <source>
        <dbReference type="Pfam" id="PF00171"/>
    </source>
</evidence>
<dbReference type="SUPFAM" id="SSF53720">
    <property type="entry name" value="ALDH-like"/>
    <property type="match status" value="1"/>
</dbReference>
<dbReference type="RefSeq" id="WP_245760788.1">
    <property type="nucleotide sequence ID" value="NZ_FPCG01000010.1"/>
</dbReference>
<evidence type="ECO:0000313" key="10">
    <source>
        <dbReference type="EMBL" id="SFV24351.1"/>
    </source>
</evidence>
<gene>
    <name evidence="10" type="ORF">SAMN04487966_110123</name>
</gene>
<keyword evidence="11" id="KW-1185">Reference proteome</keyword>
<dbReference type="CDD" id="cd07087">
    <property type="entry name" value="ALDH_F3-13-14_CALDH-like"/>
    <property type="match status" value="1"/>
</dbReference>
<dbReference type="STRING" id="574650.SAMN04487966_110123"/>
<accession>A0A1I7MR20</accession>
<dbReference type="PIRSF" id="PIRSF036492">
    <property type="entry name" value="ALDH"/>
    <property type="match status" value="1"/>
</dbReference>
<dbReference type="FunFam" id="3.40.605.10:FF:000004">
    <property type="entry name" value="Aldehyde dehydrogenase"/>
    <property type="match status" value="1"/>
</dbReference>
<dbReference type="PROSITE" id="PS00070">
    <property type="entry name" value="ALDEHYDE_DEHYDR_CYS"/>
    <property type="match status" value="1"/>
</dbReference>
<dbReference type="InterPro" id="IPR012394">
    <property type="entry name" value="Aldehyde_DH_NAD(P)"/>
</dbReference>
<evidence type="ECO:0000256" key="6">
    <source>
        <dbReference type="PROSITE-ProRule" id="PRU10007"/>
    </source>
</evidence>
<dbReference type="InterPro" id="IPR016162">
    <property type="entry name" value="Ald_DH_N"/>
</dbReference>
<feature type="compositionally biased region" description="Basic residues" evidence="8">
    <location>
        <begin position="69"/>
        <end position="79"/>
    </location>
</feature>
<evidence type="ECO:0000256" key="8">
    <source>
        <dbReference type="SAM" id="MobiDB-lite"/>
    </source>
</evidence>
<dbReference type="InterPro" id="IPR016163">
    <property type="entry name" value="Ald_DH_C"/>
</dbReference>
<dbReference type="Gene3D" id="3.40.309.10">
    <property type="entry name" value="Aldehyde Dehydrogenase, Chain A, domain 2"/>
    <property type="match status" value="1"/>
</dbReference>
<sequence>MPEQSPQTEHPDLSSLPQMPFGTSSGSAQHDDDELEVPVDPAVLALPVPPEEAAVGQESPVAAVGRMRQAAKARLAHPRRHRVEQLKGLRRMLDERSEEICAALKQDLGKSATEAMVTEVQVTRSEVEHALLHLTDWMEPESVKVPLALQPASAKIEHRPLGTVLIIAPWNYPVQLLLAPLVAALAGGNTVVLKPSEKAPASAELLARIIPEYLDPRSVSVVQGGAEVVTELLEQSFDHIFYTGGEKVGRIVYEAAAKQLIPVTLELGGKSPCVVTESRQWATVARRIAYGKFTNAGQTCVAPDYVLAVGAETQAALEKHLPQVIQEFYGSDPAASADYGRMISVEHAERLAGLLQDALDGGARLVSGGTVDVQGRYIEPTVLADVDPASELMSEEIFGPILPILRVETFEEAIEFITARPHPLAAYLFTDRHRYAKAFQERVTAGGMALDACLVQLALPTLPFGGVGASGMGNYHGRAGFETFTQARPVMTKTDQVDTLRMAYPPYGWMKRQALKRLL</sequence>
<evidence type="ECO:0000256" key="3">
    <source>
        <dbReference type="ARBA" id="ARBA00023027"/>
    </source>
</evidence>
<feature type="compositionally biased region" description="Polar residues" evidence="8">
    <location>
        <begin position="15"/>
        <end position="28"/>
    </location>
</feature>
<evidence type="ECO:0000256" key="4">
    <source>
        <dbReference type="PIRNR" id="PIRNR036492"/>
    </source>
</evidence>
<feature type="region of interest" description="Disordered" evidence="8">
    <location>
        <begin position="1"/>
        <end position="39"/>
    </location>
</feature>
<keyword evidence="2 4" id="KW-0560">Oxidoreductase</keyword>
<organism evidence="10 11">
    <name type="scientific">Micrococcus terreus</name>
    <dbReference type="NCBI Taxonomy" id="574650"/>
    <lineage>
        <taxon>Bacteria</taxon>
        <taxon>Bacillati</taxon>
        <taxon>Actinomycetota</taxon>
        <taxon>Actinomycetes</taxon>
        <taxon>Micrococcales</taxon>
        <taxon>Micrococcaceae</taxon>
        <taxon>Micrococcus</taxon>
    </lineage>
</organism>
<dbReference type="InterPro" id="IPR016161">
    <property type="entry name" value="Ald_DH/histidinol_DH"/>
</dbReference>
<comment type="similarity">
    <text evidence="1 4 7">Belongs to the aldehyde dehydrogenase family.</text>
</comment>
<dbReference type="PANTHER" id="PTHR43570:SF16">
    <property type="entry name" value="ALDEHYDE DEHYDROGENASE TYPE III, ISOFORM Q"/>
    <property type="match status" value="1"/>
</dbReference>
<keyword evidence="3" id="KW-0520">NAD</keyword>
<evidence type="ECO:0000313" key="11">
    <source>
        <dbReference type="Proteomes" id="UP000198881"/>
    </source>
</evidence>
<dbReference type="Pfam" id="PF00171">
    <property type="entry name" value="Aldedh"/>
    <property type="match status" value="1"/>
</dbReference>
<dbReference type="InterPro" id="IPR015590">
    <property type="entry name" value="Aldehyde_DH_dom"/>
</dbReference>
<evidence type="ECO:0000256" key="7">
    <source>
        <dbReference type="RuleBase" id="RU003345"/>
    </source>
</evidence>
<dbReference type="PANTHER" id="PTHR43570">
    <property type="entry name" value="ALDEHYDE DEHYDROGENASE"/>
    <property type="match status" value="1"/>
</dbReference>
<reference evidence="10 11" key="1">
    <citation type="submission" date="2016-10" db="EMBL/GenBank/DDBJ databases">
        <authorList>
            <person name="de Groot N.N."/>
        </authorList>
    </citation>
    <scope>NUCLEOTIDE SEQUENCE [LARGE SCALE GENOMIC DNA]</scope>
    <source>
        <strain evidence="10 11">CGMCC 1.7054</strain>
    </source>
</reference>
<feature type="active site" evidence="5">
    <location>
        <position position="300"/>
    </location>
</feature>
<dbReference type="AlphaFoldDB" id="A0A1I7MR20"/>
<proteinExistence type="inferred from homology"/>
<dbReference type="PROSITE" id="PS00687">
    <property type="entry name" value="ALDEHYDE_DEHYDR_GLU"/>
    <property type="match status" value="1"/>
</dbReference>
<evidence type="ECO:0000256" key="5">
    <source>
        <dbReference type="PIRSR" id="PIRSR036492-1"/>
    </source>
</evidence>
<name>A0A1I7MR20_9MICC</name>
<feature type="active site" evidence="5 6">
    <location>
        <position position="266"/>
    </location>
</feature>
<dbReference type="Gene3D" id="3.40.605.10">
    <property type="entry name" value="Aldehyde Dehydrogenase, Chain A, domain 1"/>
    <property type="match status" value="1"/>
</dbReference>
<dbReference type="GO" id="GO:0006081">
    <property type="term" value="P:aldehyde metabolic process"/>
    <property type="evidence" value="ECO:0007669"/>
    <property type="project" value="InterPro"/>
</dbReference>
<evidence type="ECO:0000256" key="2">
    <source>
        <dbReference type="ARBA" id="ARBA00023002"/>
    </source>
</evidence>